<dbReference type="InterPro" id="IPR020846">
    <property type="entry name" value="MFS_dom"/>
</dbReference>
<dbReference type="Proteomes" id="UP001295794">
    <property type="component" value="Unassembled WGS sequence"/>
</dbReference>
<dbReference type="PANTHER" id="PTHR48022:SF79">
    <property type="entry name" value="LACTOSE PERMEASE, PUTATIVE (AFU_ORTHOLOGUE AFUA_6G01860)-RELATED"/>
    <property type="match status" value="1"/>
</dbReference>
<evidence type="ECO:0000313" key="9">
    <source>
        <dbReference type="EMBL" id="CAK5262543.1"/>
    </source>
</evidence>
<dbReference type="EMBL" id="CAVNYO010000020">
    <property type="protein sequence ID" value="CAK5262543.1"/>
    <property type="molecule type" value="Genomic_DNA"/>
</dbReference>
<evidence type="ECO:0000256" key="5">
    <source>
        <dbReference type="ARBA" id="ARBA00023136"/>
    </source>
</evidence>
<feature type="transmembrane region" description="Helical" evidence="7">
    <location>
        <begin position="540"/>
        <end position="561"/>
    </location>
</feature>
<feature type="domain" description="Major facilitator superfamily (MFS) profile" evidence="8">
    <location>
        <begin position="71"/>
        <end position="592"/>
    </location>
</feature>
<protein>
    <recommendedName>
        <fullName evidence="8">Major facilitator superfamily (MFS) profile domain-containing protein</fullName>
    </recommendedName>
</protein>
<evidence type="ECO:0000256" key="1">
    <source>
        <dbReference type="ARBA" id="ARBA00004141"/>
    </source>
</evidence>
<dbReference type="InterPro" id="IPR036259">
    <property type="entry name" value="MFS_trans_sf"/>
</dbReference>
<evidence type="ECO:0000313" key="10">
    <source>
        <dbReference type="Proteomes" id="UP001295794"/>
    </source>
</evidence>
<dbReference type="SUPFAM" id="SSF103473">
    <property type="entry name" value="MFS general substrate transporter"/>
    <property type="match status" value="1"/>
</dbReference>
<evidence type="ECO:0000256" key="4">
    <source>
        <dbReference type="ARBA" id="ARBA00022989"/>
    </source>
</evidence>
<feature type="transmembrane region" description="Helical" evidence="7">
    <location>
        <begin position="244"/>
        <end position="264"/>
    </location>
</feature>
<dbReference type="PROSITE" id="PS00216">
    <property type="entry name" value="SUGAR_TRANSPORT_1"/>
    <property type="match status" value="1"/>
</dbReference>
<keyword evidence="10" id="KW-1185">Reference proteome</keyword>
<keyword evidence="4 7" id="KW-1133">Transmembrane helix</keyword>
<sequence length="620" mass="66749">MSEKRPPDQDQDAHACAPSLRPPLANATPEFNSSRYTHTHTQILSPELAAALSAGPQLRATSWAALRLYGVLAVSFMGSLSFGFDSSVVSSVNGLIQFTEYFGLEGGDIGGGQGIITAMLYSIFSLGCIAGCSVAAPVADRWGRRRGMVRMRHTAAECSIADPAAARREPHHPHRAKVPSTSSPTADYQMTGMLQGVAVVTAAQSRAYLFVGRFFIGFGSSLNNAAAPAYVAEMSPPQWRGRLAGIYNTFTFVGSLTCSGLVIGTGRISSSLSWRLPFAIQLVPTLILLVGVFFIPEASNPHRLPSNRSISPPSALHQSPRWLMSVGRPGEARSVLAKYHAAGDSDAPLVVLEFRELEQCIGPDRAGAHRWWDYSGLVNSWGARYRTLLTSYLALCCLLSGTGILRALLLTATSSPWLSTWLEARHFFSDDDASRLTQAAVATQNARLVFSFISIAVGAAGALSGALIADRVGRRTLWLAGSTACTVVLVLTAVFIARKIHAAAVSFLVLFSFALNMTYIPLQGMYPAECLGYAHRAKGLALFALIESLAALINNFAGSVAFQRIGWRYFLVPLAFNAVQIVVVWLFAVETKGRTLEELDLIFQAPDPVAASLNKTRQAY</sequence>
<accession>A0AAD2GRF2</accession>
<evidence type="ECO:0000256" key="3">
    <source>
        <dbReference type="ARBA" id="ARBA00022692"/>
    </source>
</evidence>
<gene>
    <name evidence="9" type="ORF">MYCIT1_LOCUS1348</name>
</gene>
<feature type="transmembrane region" description="Helical" evidence="7">
    <location>
        <begin position="502"/>
        <end position="520"/>
    </location>
</feature>
<evidence type="ECO:0000256" key="2">
    <source>
        <dbReference type="ARBA" id="ARBA00010992"/>
    </source>
</evidence>
<feature type="region of interest" description="Disordered" evidence="6">
    <location>
        <begin position="1"/>
        <end position="32"/>
    </location>
</feature>
<feature type="compositionally biased region" description="Basic and acidic residues" evidence="6">
    <location>
        <begin position="1"/>
        <end position="13"/>
    </location>
</feature>
<dbReference type="Pfam" id="PF00083">
    <property type="entry name" value="Sugar_tr"/>
    <property type="match status" value="3"/>
</dbReference>
<evidence type="ECO:0000259" key="8">
    <source>
        <dbReference type="PROSITE" id="PS50850"/>
    </source>
</evidence>
<keyword evidence="5 7" id="KW-0472">Membrane</keyword>
<feature type="transmembrane region" description="Helical" evidence="7">
    <location>
        <begin position="66"/>
        <end position="84"/>
    </location>
</feature>
<dbReference type="InterPro" id="IPR050360">
    <property type="entry name" value="MFS_Sugar_Transporters"/>
</dbReference>
<dbReference type="PROSITE" id="PS50850">
    <property type="entry name" value="MFS"/>
    <property type="match status" value="1"/>
</dbReference>
<dbReference type="GO" id="GO:0016020">
    <property type="term" value="C:membrane"/>
    <property type="evidence" value="ECO:0007669"/>
    <property type="project" value="UniProtKB-SubCell"/>
</dbReference>
<dbReference type="GO" id="GO:0005351">
    <property type="term" value="F:carbohydrate:proton symporter activity"/>
    <property type="evidence" value="ECO:0007669"/>
    <property type="project" value="TreeGrafter"/>
</dbReference>
<comment type="caution">
    <text evidence="9">The sequence shown here is derived from an EMBL/GenBank/DDBJ whole genome shotgun (WGS) entry which is preliminary data.</text>
</comment>
<dbReference type="InterPro" id="IPR005828">
    <property type="entry name" value="MFS_sugar_transport-like"/>
</dbReference>
<feature type="transmembrane region" description="Helical" evidence="7">
    <location>
        <begin position="392"/>
        <end position="412"/>
    </location>
</feature>
<feature type="transmembrane region" description="Helical" evidence="7">
    <location>
        <begin position="118"/>
        <end position="139"/>
    </location>
</feature>
<dbReference type="Gene3D" id="1.20.1250.20">
    <property type="entry name" value="MFS general substrate transporter like domains"/>
    <property type="match status" value="1"/>
</dbReference>
<proteinExistence type="inferred from homology"/>
<feature type="transmembrane region" description="Helical" evidence="7">
    <location>
        <begin position="476"/>
        <end position="496"/>
    </location>
</feature>
<comment type="similarity">
    <text evidence="2">Belongs to the major facilitator superfamily. Sugar transporter (TC 2.A.1.1) family.</text>
</comment>
<dbReference type="PANTHER" id="PTHR48022">
    <property type="entry name" value="PLASTIDIC GLUCOSE TRANSPORTER 4"/>
    <property type="match status" value="1"/>
</dbReference>
<feature type="transmembrane region" description="Helical" evidence="7">
    <location>
        <begin position="448"/>
        <end position="469"/>
    </location>
</feature>
<name>A0AAD2GRF2_9AGAR</name>
<feature type="transmembrane region" description="Helical" evidence="7">
    <location>
        <begin position="276"/>
        <end position="295"/>
    </location>
</feature>
<organism evidence="9 10">
    <name type="scientific">Mycena citricolor</name>
    <dbReference type="NCBI Taxonomy" id="2018698"/>
    <lineage>
        <taxon>Eukaryota</taxon>
        <taxon>Fungi</taxon>
        <taxon>Dikarya</taxon>
        <taxon>Basidiomycota</taxon>
        <taxon>Agaricomycotina</taxon>
        <taxon>Agaricomycetes</taxon>
        <taxon>Agaricomycetidae</taxon>
        <taxon>Agaricales</taxon>
        <taxon>Marasmiineae</taxon>
        <taxon>Mycenaceae</taxon>
        <taxon>Mycena</taxon>
    </lineage>
</organism>
<feature type="transmembrane region" description="Helical" evidence="7">
    <location>
        <begin position="567"/>
        <end position="589"/>
    </location>
</feature>
<reference evidence="9" key="1">
    <citation type="submission" date="2023-11" db="EMBL/GenBank/DDBJ databases">
        <authorList>
            <person name="De Vega J J."/>
            <person name="De Vega J J."/>
        </authorList>
    </citation>
    <scope>NUCLEOTIDE SEQUENCE</scope>
</reference>
<evidence type="ECO:0000256" key="7">
    <source>
        <dbReference type="SAM" id="Phobius"/>
    </source>
</evidence>
<comment type="subcellular location">
    <subcellularLocation>
        <location evidence="1">Membrane</location>
        <topology evidence="1">Multi-pass membrane protein</topology>
    </subcellularLocation>
</comment>
<dbReference type="AlphaFoldDB" id="A0AAD2GRF2"/>
<evidence type="ECO:0000256" key="6">
    <source>
        <dbReference type="SAM" id="MobiDB-lite"/>
    </source>
</evidence>
<dbReference type="InterPro" id="IPR005829">
    <property type="entry name" value="Sugar_transporter_CS"/>
</dbReference>
<keyword evidence="3 7" id="KW-0812">Transmembrane</keyword>